<accession>A0ABQ6IVF6</accession>
<reference evidence="3" key="1">
    <citation type="journal article" date="2019" name="Int. J. Syst. Evol. Microbiol.">
        <title>The Global Catalogue of Microorganisms (GCM) 10K type strain sequencing project: providing services to taxonomists for standard genome sequencing and annotation.</title>
        <authorList>
            <consortium name="The Broad Institute Genomics Platform"/>
            <consortium name="The Broad Institute Genome Sequencing Center for Infectious Disease"/>
            <person name="Wu L."/>
            <person name="Ma J."/>
        </authorList>
    </citation>
    <scope>NUCLEOTIDE SEQUENCE [LARGE SCALE GENOMIC DNA]</scope>
    <source>
        <strain evidence="3">NBRC 113072</strain>
    </source>
</reference>
<protein>
    <recommendedName>
        <fullName evidence="1">Flavodoxin-like domain-containing protein</fullName>
    </recommendedName>
</protein>
<comment type="caution">
    <text evidence="2">The sequence shown here is derived from an EMBL/GenBank/DDBJ whole genome shotgun (WGS) entry which is preliminary data.</text>
</comment>
<dbReference type="Proteomes" id="UP001157126">
    <property type="component" value="Unassembled WGS sequence"/>
</dbReference>
<dbReference type="EMBL" id="BSUO01000001">
    <property type="protein sequence ID" value="GMA41900.1"/>
    <property type="molecule type" value="Genomic_DNA"/>
</dbReference>
<dbReference type="InterPro" id="IPR029039">
    <property type="entry name" value="Flavoprotein-like_sf"/>
</dbReference>
<keyword evidence="3" id="KW-1185">Reference proteome</keyword>
<evidence type="ECO:0000313" key="2">
    <source>
        <dbReference type="EMBL" id="GMA41900.1"/>
    </source>
</evidence>
<dbReference type="InterPro" id="IPR008254">
    <property type="entry name" value="Flavodoxin/NO_synth"/>
</dbReference>
<gene>
    <name evidence="2" type="ORF">GCM10025883_39450</name>
</gene>
<proteinExistence type="predicted"/>
<dbReference type="Gene3D" id="3.40.50.360">
    <property type="match status" value="1"/>
</dbReference>
<feature type="domain" description="Flavodoxin-like" evidence="1">
    <location>
        <begin position="11"/>
        <end position="63"/>
    </location>
</feature>
<dbReference type="Pfam" id="PF12682">
    <property type="entry name" value="Flavodoxin_4"/>
    <property type="match status" value="1"/>
</dbReference>
<name>A0ABQ6IVF6_9MICO</name>
<dbReference type="RefSeq" id="WP_284305386.1">
    <property type="nucleotide sequence ID" value="NZ_BSUO01000001.1"/>
</dbReference>
<sequence length="84" mass="9183">MRLLLRGARERFAERYDFTGKTVHPVTTHAMSGLGRAMQDYAEVCRGATLGEGLAVQGEEVRQVGPGAVATWLDRIDLPTTPAR</sequence>
<organism evidence="2 3">
    <name type="scientific">Mobilicoccus caccae</name>
    <dbReference type="NCBI Taxonomy" id="1859295"/>
    <lineage>
        <taxon>Bacteria</taxon>
        <taxon>Bacillati</taxon>
        <taxon>Actinomycetota</taxon>
        <taxon>Actinomycetes</taxon>
        <taxon>Micrococcales</taxon>
        <taxon>Dermatophilaceae</taxon>
        <taxon>Mobilicoccus</taxon>
    </lineage>
</organism>
<evidence type="ECO:0000259" key="1">
    <source>
        <dbReference type="Pfam" id="PF12682"/>
    </source>
</evidence>
<evidence type="ECO:0000313" key="3">
    <source>
        <dbReference type="Proteomes" id="UP001157126"/>
    </source>
</evidence>